<dbReference type="GO" id="GO:0006508">
    <property type="term" value="P:proteolysis"/>
    <property type="evidence" value="ECO:0007669"/>
    <property type="project" value="UniProtKB-KW"/>
</dbReference>
<keyword evidence="1" id="KW-0645">Protease</keyword>
<sequence>MKTKNLINLAKVSMFSLGLFMTSCSNESFDELPNPVGEQPQLIEKFFLGESIQVEDLGEGLYLHDDVIFTEDQLTDSAINFNKSPEPGSDEDQKLGLAGGVRKWPNNTVIYVLDNSLTSNQIQVTLNSMQEWSTKTNVRFKERTNENYYVTIRNNGNTCNCGSANLGVIGDRGRINIGTRTSEVVMIHEIGHTLGYIHEQNRSDRDDHVIIRFENIQDGAESQFRKSNSAQLIGDFDIQSTMMYGAFTFSKNGQPTITLLDGSTHPRRQPRLSAGDIAGTNQVYPGDGGGGDGGGDNDICAGVEEWVRGRQYNVGDKVTYQGFLYERDFTRWNRIGQCENTNPGPADICEGVEPYNRSRRYSPGDEVTYQGFLYELQSNFRWANQGRCGN</sequence>
<keyword evidence="1" id="KW-0482">Metalloprotease</keyword>
<feature type="active site" evidence="1">
    <location>
        <position position="189"/>
    </location>
</feature>
<organism evidence="4 5">
    <name type="scientific">Aquimarina spongiae</name>
    <dbReference type="NCBI Taxonomy" id="570521"/>
    <lineage>
        <taxon>Bacteria</taxon>
        <taxon>Pseudomonadati</taxon>
        <taxon>Bacteroidota</taxon>
        <taxon>Flavobacteriia</taxon>
        <taxon>Flavobacteriales</taxon>
        <taxon>Flavobacteriaceae</taxon>
        <taxon>Aquimarina</taxon>
    </lineage>
</organism>
<dbReference type="InterPro" id="IPR024079">
    <property type="entry name" value="MetalloPept_cat_dom_sf"/>
</dbReference>
<dbReference type="Gene3D" id="2.10.10.90">
    <property type="match status" value="1"/>
</dbReference>
<proteinExistence type="predicted"/>
<dbReference type="OrthoDB" id="8455098at2"/>
<keyword evidence="1" id="KW-0479">Metal-binding</keyword>
<comment type="cofactor">
    <cofactor evidence="1">
        <name>Zn(2+)</name>
        <dbReference type="ChEBI" id="CHEBI:29105"/>
    </cofactor>
    <text evidence="1">Binds 1 zinc ion per subunit.</text>
</comment>
<evidence type="ECO:0000256" key="2">
    <source>
        <dbReference type="SAM" id="MobiDB-lite"/>
    </source>
</evidence>
<feature type="region of interest" description="Disordered" evidence="2">
    <location>
        <begin position="263"/>
        <end position="282"/>
    </location>
</feature>
<dbReference type="PROSITE" id="PS51864">
    <property type="entry name" value="ASTACIN"/>
    <property type="match status" value="1"/>
</dbReference>
<dbReference type="InterPro" id="IPR006026">
    <property type="entry name" value="Peptidase_Metallo"/>
</dbReference>
<keyword evidence="1" id="KW-0862">Zinc</keyword>
<dbReference type="PANTHER" id="PTHR10127">
    <property type="entry name" value="DISCOIDIN, CUB, EGF, LAMININ , AND ZINC METALLOPROTEASE DOMAIN CONTAINING"/>
    <property type="match status" value="1"/>
</dbReference>
<dbReference type="GO" id="GO:0004222">
    <property type="term" value="F:metalloendopeptidase activity"/>
    <property type="evidence" value="ECO:0007669"/>
    <property type="project" value="UniProtKB-UniRule"/>
</dbReference>
<dbReference type="Pfam" id="PF01400">
    <property type="entry name" value="Astacin"/>
    <property type="match status" value="1"/>
</dbReference>
<dbReference type="AlphaFoldDB" id="A0A1M6KJN0"/>
<keyword evidence="1" id="KW-0378">Hydrolase</keyword>
<dbReference type="SUPFAM" id="SSF55486">
    <property type="entry name" value="Metalloproteases ('zincins'), catalytic domain"/>
    <property type="match status" value="1"/>
</dbReference>
<accession>A0A1M6KJN0</accession>
<dbReference type="InterPro" id="IPR001506">
    <property type="entry name" value="Peptidase_M12A"/>
</dbReference>
<protein>
    <submittedName>
        <fullName evidence="4">Astacin (Peptidase family M12A)</fullName>
    </submittedName>
</protein>
<dbReference type="PANTHER" id="PTHR10127:SF850">
    <property type="entry name" value="METALLOENDOPEPTIDASE"/>
    <property type="match status" value="1"/>
</dbReference>
<evidence type="ECO:0000313" key="4">
    <source>
        <dbReference type="EMBL" id="SHJ59177.1"/>
    </source>
</evidence>
<evidence type="ECO:0000313" key="5">
    <source>
        <dbReference type="Proteomes" id="UP000184432"/>
    </source>
</evidence>
<feature type="binding site" evidence="1">
    <location>
        <position position="188"/>
    </location>
    <ligand>
        <name>Zn(2+)</name>
        <dbReference type="ChEBI" id="CHEBI:29105"/>
        <note>catalytic</note>
    </ligand>
</feature>
<comment type="caution">
    <text evidence="1">Lacks conserved residue(s) required for the propagation of feature annotation.</text>
</comment>
<dbReference type="PRINTS" id="PR00480">
    <property type="entry name" value="ASTACIN"/>
</dbReference>
<dbReference type="RefSeq" id="WP_084549646.1">
    <property type="nucleotide sequence ID" value="NZ_FQYP01000011.1"/>
</dbReference>
<reference evidence="5" key="1">
    <citation type="submission" date="2016-11" db="EMBL/GenBank/DDBJ databases">
        <authorList>
            <person name="Varghese N."/>
            <person name="Submissions S."/>
        </authorList>
    </citation>
    <scope>NUCLEOTIDE SEQUENCE [LARGE SCALE GENOMIC DNA]</scope>
    <source>
        <strain evidence="5">DSM 22623</strain>
    </source>
</reference>
<dbReference type="Gene3D" id="3.40.390.10">
    <property type="entry name" value="Collagenase (Catalytic Domain)"/>
    <property type="match status" value="1"/>
</dbReference>
<dbReference type="STRING" id="570521.SAMN04488508_11156"/>
<feature type="domain" description="Peptidase M12A" evidence="3">
    <location>
        <begin position="95"/>
        <end position="286"/>
    </location>
</feature>
<dbReference type="SMART" id="SM00235">
    <property type="entry name" value="ZnMc"/>
    <property type="match status" value="1"/>
</dbReference>
<name>A0A1M6KJN0_9FLAO</name>
<dbReference type="PROSITE" id="PS51257">
    <property type="entry name" value="PROKAR_LIPOPROTEIN"/>
    <property type="match status" value="1"/>
</dbReference>
<dbReference type="GO" id="GO:0008270">
    <property type="term" value="F:zinc ion binding"/>
    <property type="evidence" value="ECO:0007669"/>
    <property type="project" value="UniProtKB-UniRule"/>
</dbReference>
<keyword evidence="5" id="KW-1185">Reference proteome</keyword>
<feature type="binding site" evidence="1">
    <location>
        <position position="192"/>
    </location>
    <ligand>
        <name>Zn(2+)</name>
        <dbReference type="ChEBI" id="CHEBI:29105"/>
        <note>catalytic</note>
    </ligand>
</feature>
<gene>
    <name evidence="4" type="ORF">SAMN04488508_11156</name>
</gene>
<dbReference type="EMBL" id="FQYP01000011">
    <property type="protein sequence ID" value="SHJ59177.1"/>
    <property type="molecule type" value="Genomic_DNA"/>
</dbReference>
<dbReference type="Proteomes" id="UP000184432">
    <property type="component" value="Unassembled WGS sequence"/>
</dbReference>
<evidence type="ECO:0000259" key="3">
    <source>
        <dbReference type="PROSITE" id="PS51864"/>
    </source>
</evidence>
<evidence type="ECO:0000256" key="1">
    <source>
        <dbReference type="PROSITE-ProRule" id="PRU01211"/>
    </source>
</evidence>
<feature type="binding site" evidence="1">
    <location>
        <position position="198"/>
    </location>
    <ligand>
        <name>Zn(2+)</name>
        <dbReference type="ChEBI" id="CHEBI:29105"/>
        <note>catalytic</note>
    </ligand>
</feature>